<dbReference type="GO" id="GO:0016020">
    <property type="term" value="C:membrane"/>
    <property type="evidence" value="ECO:0007669"/>
    <property type="project" value="TreeGrafter"/>
</dbReference>
<evidence type="ECO:0000256" key="2">
    <source>
        <dbReference type="SAM" id="Coils"/>
    </source>
</evidence>
<dbReference type="PANTHER" id="PTHR14096:SF27">
    <property type="entry name" value="APOLIPOPROTEIN L2"/>
    <property type="match status" value="1"/>
</dbReference>
<comment type="similarity">
    <text evidence="1">Belongs to the apolipoprotein L family.</text>
</comment>
<evidence type="ECO:0000313" key="4">
    <source>
        <dbReference type="RefSeq" id="XP_006865346.1"/>
    </source>
</evidence>
<dbReference type="OrthoDB" id="6363454at2759"/>
<name>A0A9B0TK54_CHRAS</name>
<dbReference type="AlphaFoldDB" id="A0A9B0TK54"/>
<dbReference type="GeneID" id="102836468"/>
<reference evidence="4" key="1">
    <citation type="submission" date="2025-08" db="UniProtKB">
        <authorList>
            <consortium name="RefSeq"/>
        </authorList>
    </citation>
    <scope>IDENTIFICATION</scope>
    <source>
        <tissue evidence="4">Spleen</tissue>
    </source>
</reference>
<evidence type="ECO:0000256" key="1">
    <source>
        <dbReference type="ARBA" id="ARBA00010090"/>
    </source>
</evidence>
<dbReference type="Pfam" id="PF05461">
    <property type="entry name" value="ApoL"/>
    <property type="match status" value="1"/>
</dbReference>
<dbReference type="InterPro" id="IPR008405">
    <property type="entry name" value="ApoL"/>
</dbReference>
<evidence type="ECO:0000313" key="3">
    <source>
        <dbReference type="Proteomes" id="UP000504623"/>
    </source>
</evidence>
<dbReference type="Proteomes" id="UP000504623">
    <property type="component" value="Unplaced"/>
</dbReference>
<dbReference type="GO" id="GO:0006869">
    <property type="term" value="P:lipid transport"/>
    <property type="evidence" value="ECO:0007669"/>
    <property type="project" value="InterPro"/>
</dbReference>
<keyword evidence="2" id="KW-0175">Coiled coil</keyword>
<gene>
    <name evidence="4" type="primary">APOL3</name>
</gene>
<accession>A0A9B0TK54</accession>
<organism evidence="3 4">
    <name type="scientific">Chrysochloris asiatica</name>
    <name type="common">Cape golden mole</name>
    <dbReference type="NCBI Taxonomy" id="185453"/>
    <lineage>
        <taxon>Eukaryota</taxon>
        <taxon>Metazoa</taxon>
        <taxon>Chordata</taxon>
        <taxon>Craniata</taxon>
        <taxon>Vertebrata</taxon>
        <taxon>Euteleostomi</taxon>
        <taxon>Mammalia</taxon>
        <taxon>Eutheria</taxon>
        <taxon>Afrotheria</taxon>
        <taxon>Chrysochloridae</taxon>
        <taxon>Chrysochlorinae</taxon>
        <taxon>Chrysochloris</taxon>
    </lineage>
</organism>
<dbReference type="GO" id="GO:0005576">
    <property type="term" value="C:extracellular region"/>
    <property type="evidence" value="ECO:0007669"/>
    <property type="project" value="InterPro"/>
</dbReference>
<dbReference type="CTD" id="80833"/>
<sequence length="349" mass="38565">LENQHFIEDVLEYFRSKVTQDKLQLLFNDKAWEKLVADVNLTRDEADVLRKALDKLTIGKAMEDKEKFEKERDTFLKAFPGLKMELESSIQKLHMLADKVDKIHKDCTISNVVASTTGVCSALMSTAGLMMAPETGGLSLGLTAAGLGLGIASAVTNVSTNIVDDTSKLNAKVEATKLMSTGINQIREILKVGGGSTRQVFSLTKQCEQDLEAMAKHIRALRMYNSHLVDDFRNIVTTGTSMRETINELQEALEGTVITMTRGARILGGVTLGINLLLDGISLAETSVHLYEGAKEESADELRKLAQEMERQLEELTQIHQLLQADREMLVLSVQLARLPVDYLGLETE</sequence>
<feature type="coiled-coil region" evidence="2">
    <location>
        <begin position="292"/>
        <end position="326"/>
    </location>
</feature>
<dbReference type="GO" id="GO:0042157">
    <property type="term" value="P:lipoprotein metabolic process"/>
    <property type="evidence" value="ECO:0007669"/>
    <property type="project" value="InterPro"/>
</dbReference>
<dbReference type="RefSeq" id="XP_006865346.1">
    <property type="nucleotide sequence ID" value="XM_006865284.1"/>
</dbReference>
<keyword evidence="3" id="KW-1185">Reference proteome</keyword>
<proteinExistence type="inferred from homology"/>
<protein>
    <submittedName>
        <fullName evidence="4">Apolipoprotein L3</fullName>
    </submittedName>
</protein>
<dbReference type="PANTHER" id="PTHR14096">
    <property type="entry name" value="APOLIPOPROTEIN L"/>
    <property type="match status" value="1"/>
</dbReference>
<dbReference type="GO" id="GO:0008289">
    <property type="term" value="F:lipid binding"/>
    <property type="evidence" value="ECO:0007669"/>
    <property type="project" value="InterPro"/>
</dbReference>
<feature type="non-terminal residue" evidence="4">
    <location>
        <position position="1"/>
    </location>
</feature>